<dbReference type="EMBL" id="JBJUIK010000008">
    <property type="protein sequence ID" value="KAL3520784.1"/>
    <property type="molecule type" value="Genomic_DNA"/>
</dbReference>
<evidence type="ECO:0000313" key="2">
    <source>
        <dbReference type="EMBL" id="KAL3520784.1"/>
    </source>
</evidence>
<dbReference type="Proteomes" id="UP001630127">
    <property type="component" value="Unassembled WGS sequence"/>
</dbReference>
<proteinExistence type="predicted"/>
<dbReference type="AlphaFoldDB" id="A0ABD2ZMV8"/>
<evidence type="ECO:0008006" key="4">
    <source>
        <dbReference type="Google" id="ProtNLM"/>
    </source>
</evidence>
<feature type="region of interest" description="Disordered" evidence="1">
    <location>
        <begin position="82"/>
        <end position="109"/>
    </location>
</feature>
<protein>
    <recommendedName>
        <fullName evidence="4">Gag-pol polyprotein</fullName>
    </recommendedName>
</protein>
<gene>
    <name evidence="2" type="ORF">ACH5RR_018933</name>
</gene>
<organism evidence="2 3">
    <name type="scientific">Cinchona calisaya</name>
    <dbReference type="NCBI Taxonomy" id="153742"/>
    <lineage>
        <taxon>Eukaryota</taxon>
        <taxon>Viridiplantae</taxon>
        <taxon>Streptophyta</taxon>
        <taxon>Embryophyta</taxon>
        <taxon>Tracheophyta</taxon>
        <taxon>Spermatophyta</taxon>
        <taxon>Magnoliopsida</taxon>
        <taxon>eudicotyledons</taxon>
        <taxon>Gunneridae</taxon>
        <taxon>Pentapetalae</taxon>
        <taxon>asterids</taxon>
        <taxon>lamiids</taxon>
        <taxon>Gentianales</taxon>
        <taxon>Rubiaceae</taxon>
        <taxon>Cinchonoideae</taxon>
        <taxon>Cinchoneae</taxon>
        <taxon>Cinchona</taxon>
    </lineage>
</organism>
<sequence length="154" mass="17552">MEKSLKRMDKKVLDLSSSLKGMSQKNEGIDSTLRILENKQESTERVMRDLIGKYEHLVAYMAQMNKSLLNLSKEKGVNESCKSPIMGRVSVGSKGGETSKANRNNSKGRREVKIPKIDFPTFKGENPREWIKKVERFFQLLVVDENQMVAVAEM</sequence>
<comment type="caution">
    <text evidence="2">The sequence shown here is derived from an EMBL/GenBank/DDBJ whole genome shotgun (WGS) entry which is preliminary data.</text>
</comment>
<evidence type="ECO:0000313" key="3">
    <source>
        <dbReference type="Proteomes" id="UP001630127"/>
    </source>
</evidence>
<accession>A0ABD2ZMV8</accession>
<evidence type="ECO:0000256" key="1">
    <source>
        <dbReference type="SAM" id="MobiDB-lite"/>
    </source>
</evidence>
<keyword evidence="3" id="KW-1185">Reference proteome</keyword>
<name>A0ABD2ZMV8_9GENT</name>
<reference evidence="2 3" key="1">
    <citation type="submission" date="2024-11" db="EMBL/GenBank/DDBJ databases">
        <title>A near-complete genome assembly of Cinchona calisaya.</title>
        <authorList>
            <person name="Lian D.C."/>
            <person name="Zhao X.W."/>
            <person name="Wei L."/>
        </authorList>
    </citation>
    <scope>NUCLEOTIDE SEQUENCE [LARGE SCALE GENOMIC DNA]</scope>
    <source>
        <tissue evidence="2">Nenye</tissue>
    </source>
</reference>